<evidence type="ECO:0008006" key="3">
    <source>
        <dbReference type="Google" id="ProtNLM"/>
    </source>
</evidence>
<evidence type="ECO:0000313" key="1">
    <source>
        <dbReference type="EMBL" id="MCZ0857625.1"/>
    </source>
</evidence>
<dbReference type="SUPFAM" id="SSF53474">
    <property type="entry name" value="alpha/beta-Hydrolases"/>
    <property type="match status" value="1"/>
</dbReference>
<comment type="caution">
    <text evidence="1">The sequence shown here is derived from an EMBL/GenBank/DDBJ whole genome shotgun (WGS) entry which is preliminary data.</text>
</comment>
<dbReference type="InterPro" id="IPR029058">
    <property type="entry name" value="AB_hydrolase_fold"/>
</dbReference>
<organism evidence="1 2">
    <name type="scientific">Actinomyces israelii</name>
    <dbReference type="NCBI Taxonomy" id="1659"/>
    <lineage>
        <taxon>Bacteria</taxon>
        <taxon>Bacillati</taxon>
        <taxon>Actinomycetota</taxon>
        <taxon>Actinomycetes</taxon>
        <taxon>Actinomycetales</taxon>
        <taxon>Actinomycetaceae</taxon>
        <taxon>Actinomyces</taxon>
    </lineage>
</organism>
<accession>A0ABT4I8V4</accession>
<evidence type="ECO:0000313" key="2">
    <source>
        <dbReference type="Proteomes" id="UP001072034"/>
    </source>
</evidence>
<proteinExistence type="predicted"/>
<keyword evidence="2" id="KW-1185">Reference proteome</keyword>
<name>A0ABT4I8V4_9ACTO</name>
<dbReference type="RefSeq" id="WP_268917170.1">
    <property type="nucleotide sequence ID" value="NZ_JAPTMY010000010.1"/>
</dbReference>
<dbReference type="Proteomes" id="UP001072034">
    <property type="component" value="Unassembled WGS sequence"/>
</dbReference>
<gene>
    <name evidence="1" type="ORF">OHJ16_06160</name>
</gene>
<sequence>MTAARLADGVRLRRWPGPVPNEPAGLCLVVPGRDYPATMPLLFWPATALVEDGWAVAVLEWGTPPTDPAALEALAEAALSRTLAGAPLKQADVPLLLVAKSLGTRLAPWAGRHEVAGVWLTPLLDDARVRRAIETYPAPGLVVGGTDDPHWDGGPTLTPVAADVQVWAVPGANHSLQVPSWRASVRTQCEVTDRVLALARGLPAGRTPSGPGAQVS</sequence>
<reference evidence="1" key="1">
    <citation type="submission" date="2022-10" db="EMBL/GenBank/DDBJ databases">
        <title>Genome sequence of Actinomyces israelii ATCC 10048.</title>
        <authorList>
            <person name="Watt R.M."/>
            <person name="Tong W.M."/>
        </authorList>
    </citation>
    <scope>NUCLEOTIDE SEQUENCE</scope>
    <source>
        <strain evidence="1">ATCC 10048</strain>
    </source>
</reference>
<protein>
    <recommendedName>
        <fullName evidence="3">Alpha/beta hydrolase</fullName>
    </recommendedName>
</protein>
<dbReference type="EMBL" id="JAPTMY010000010">
    <property type="protein sequence ID" value="MCZ0857625.1"/>
    <property type="molecule type" value="Genomic_DNA"/>
</dbReference>